<dbReference type="PANTHER" id="PTHR11552:SF208">
    <property type="entry name" value="RE36204P-RELATED"/>
    <property type="match status" value="1"/>
</dbReference>
<keyword evidence="2" id="KW-0472">Membrane</keyword>
<comment type="similarity">
    <text evidence="1">Belongs to the GMC oxidoreductase family.</text>
</comment>
<protein>
    <submittedName>
        <fullName evidence="4">Glucose-methanol-choline oxidoreductase N-terminal domain-containing protein</fullName>
    </submittedName>
</protein>
<reference evidence="4" key="1">
    <citation type="submission" date="2022-11" db="UniProtKB">
        <authorList>
            <consortium name="WormBaseParasite"/>
        </authorList>
    </citation>
    <scope>IDENTIFICATION</scope>
</reference>
<evidence type="ECO:0000256" key="1">
    <source>
        <dbReference type="ARBA" id="ARBA00010790"/>
    </source>
</evidence>
<dbReference type="PANTHER" id="PTHR11552">
    <property type="entry name" value="GLUCOSE-METHANOL-CHOLINE GMC OXIDOREDUCTASE"/>
    <property type="match status" value="1"/>
</dbReference>
<dbReference type="InterPro" id="IPR036188">
    <property type="entry name" value="FAD/NAD-bd_sf"/>
</dbReference>
<keyword evidence="3" id="KW-1185">Reference proteome</keyword>
<sequence length="126" mass="13905">MLFTARNFLKSSLFFALFSFFIYKILFPGRSTRMPAQLSDIYDFVIVGAGTAGCVLAARLSAAPNNFTVLLLEAGGEETSLIYSHVPKMAALIAGSILDWKFESQKAEHCCQDLKNGGKHKYPQSF</sequence>
<keyword evidence="2" id="KW-0812">Transmembrane</keyword>
<dbReference type="Proteomes" id="UP000887565">
    <property type="component" value="Unplaced"/>
</dbReference>
<dbReference type="WBParaSite" id="nRc.2.0.1.t17620-RA">
    <property type="protein sequence ID" value="nRc.2.0.1.t17620-RA"/>
    <property type="gene ID" value="nRc.2.0.1.g17620"/>
</dbReference>
<evidence type="ECO:0000313" key="4">
    <source>
        <dbReference type="WBParaSite" id="nRc.2.0.1.t17620-RA"/>
    </source>
</evidence>
<dbReference type="Gene3D" id="3.50.50.60">
    <property type="entry name" value="FAD/NAD(P)-binding domain"/>
    <property type="match status" value="1"/>
</dbReference>
<feature type="transmembrane region" description="Helical" evidence="2">
    <location>
        <begin position="41"/>
        <end position="60"/>
    </location>
</feature>
<dbReference type="GO" id="GO:0050660">
    <property type="term" value="F:flavin adenine dinucleotide binding"/>
    <property type="evidence" value="ECO:0007669"/>
    <property type="project" value="InterPro"/>
</dbReference>
<feature type="transmembrane region" description="Helical" evidence="2">
    <location>
        <begin position="12"/>
        <end position="29"/>
    </location>
</feature>
<accession>A0A915IW40</accession>
<organism evidence="3 4">
    <name type="scientific">Romanomermis culicivorax</name>
    <name type="common">Nematode worm</name>
    <dbReference type="NCBI Taxonomy" id="13658"/>
    <lineage>
        <taxon>Eukaryota</taxon>
        <taxon>Metazoa</taxon>
        <taxon>Ecdysozoa</taxon>
        <taxon>Nematoda</taxon>
        <taxon>Enoplea</taxon>
        <taxon>Dorylaimia</taxon>
        <taxon>Mermithida</taxon>
        <taxon>Mermithoidea</taxon>
        <taxon>Mermithidae</taxon>
        <taxon>Romanomermis</taxon>
    </lineage>
</organism>
<dbReference type="InterPro" id="IPR012132">
    <property type="entry name" value="GMC_OxRdtase"/>
</dbReference>
<dbReference type="GO" id="GO:0016491">
    <property type="term" value="F:oxidoreductase activity"/>
    <property type="evidence" value="ECO:0007669"/>
    <property type="project" value="TreeGrafter"/>
</dbReference>
<evidence type="ECO:0000256" key="2">
    <source>
        <dbReference type="SAM" id="Phobius"/>
    </source>
</evidence>
<dbReference type="Pfam" id="PF13450">
    <property type="entry name" value="NAD_binding_8"/>
    <property type="match status" value="1"/>
</dbReference>
<dbReference type="AlphaFoldDB" id="A0A915IW40"/>
<dbReference type="SUPFAM" id="SSF51905">
    <property type="entry name" value="FAD/NAD(P)-binding domain"/>
    <property type="match status" value="1"/>
</dbReference>
<proteinExistence type="inferred from homology"/>
<name>A0A915IW40_ROMCU</name>
<keyword evidence="2" id="KW-1133">Transmembrane helix</keyword>
<evidence type="ECO:0000313" key="3">
    <source>
        <dbReference type="Proteomes" id="UP000887565"/>
    </source>
</evidence>